<dbReference type="InterPro" id="IPR009057">
    <property type="entry name" value="Homeodomain-like_sf"/>
</dbReference>
<evidence type="ECO:0000256" key="2">
    <source>
        <dbReference type="ARBA" id="ARBA00023125"/>
    </source>
</evidence>
<keyword evidence="7" id="KW-1185">Reference proteome</keyword>
<dbReference type="PROSITE" id="PS51071">
    <property type="entry name" value="HTH_RPIR"/>
    <property type="match status" value="1"/>
</dbReference>
<evidence type="ECO:0000313" key="7">
    <source>
        <dbReference type="Proteomes" id="UP001441944"/>
    </source>
</evidence>
<dbReference type="Pfam" id="PF01380">
    <property type="entry name" value="SIS"/>
    <property type="match status" value="1"/>
</dbReference>
<gene>
    <name evidence="6" type="ORF">NBRC116598_34280</name>
</gene>
<dbReference type="InterPro" id="IPR036388">
    <property type="entry name" value="WH-like_DNA-bd_sf"/>
</dbReference>
<evidence type="ECO:0000256" key="1">
    <source>
        <dbReference type="ARBA" id="ARBA00023015"/>
    </source>
</evidence>
<reference evidence="6 7" key="1">
    <citation type="submission" date="2024-04" db="EMBL/GenBank/DDBJ databases">
        <title>Draft genome sequence of Pseudophaeobacter arcticus NBRC 116598.</title>
        <authorList>
            <person name="Miyakawa T."/>
            <person name="Kusuya Y."/>
            <person name="Miura T."/>
        </authorList>
    </citation>
    <scope>NUCLEOTIDE SEQUENCE [LARGE SCALE GENOMIC DNA]</scope>
    <source>
        <strain evidence="6 7">SU-CL00105</strain>
    </source>
</reference>
<dbReference type="PANTHER" id="PTHR30514:SF18">
    <property type="entry name" value="RPIR-FAMILY TRANSCRIPTIONAL REGULATOR"/>
    <property type="match status" value="1"/>
</dbReference>
<dbReference type="InterPro" id="IPR047640">
    <property type="entry name" value="RpiR-like"/>
</dbReference>
<comment type="caution">
    <text evidence="6">The sequence shown here is derived from an EMBL/GenBank/DDBJ whole genome shotgun (WGS) entry which is preliminary data.</text>
</comment>
<evidence type="ECO:0000259" key="5">
    <source>
        <dbReference type="PROSITE" id="PS51464"/>
    </source>
</evidence>
<dbReference type="PANTHER" id="PTHR30514">
    <property type="entry name" value="GLUCOKINASE"/>
    <property type="match status" value="1"/>
</dbReference>
<organism evidence="6 7">
    <name type="scientific">Pseudophaeobacter arcticus</name>
    <dbReference type="NCBI Taxonomy" id="385492"/>
    <lineage>
        <taxon>Bacteria</taxon>
        <taxon>Pseudomonadati</taxon>
        <taxon>Pseudomonadota</taxon>
        <taxon>Alphaproteobacteria</taxon>
        <taxon>Rhodobacterales</taxon>
        <taxon>Paracoccaceae</taxon>
        <taxon>Pseudophaeobacter</taxon>
    </lineage>
</organism>
<dbReference type="Proteomes" id="UP001441944">
    <property type="component" value="Unassembled WGS sequence"/>
</dbReference>
<feature type="domain" description="SIS" evidence="5">
    <location>
        <begin position="136"/>
        <end position="278"/>
    </location>
</feature>
<keyword evidence="3" id="KW-0804">Transcription</keyword>
<dbReference type="InterPro" id="IPR000281">
    <property type="entry name" value="HTH_RpiR"/>
</dbReference>
<dbReference type="SUPFAM" id="SSF53697">
    <property type="entry name" value="SIS domain"/>
    <property type="match status" value="1"/>
</dbReference>
<dbReference type="PROSITE" id="PS51464">
    <property type="entry name" value="SIS"/>
    <property type="match status" value="1"/>
</dbReference>
<proteinExistence type="predicted"/>
<name>A0ABQ0AQ22_9RHOB</name>
<dbReference type="RefSeq" id="WP_295448848.1">
    <property type="nucleotide sequence ID" value="NZ_BAABWU010000016.1"/>
</dbReference>
<dbReference type="InterPro" id="IPR046348">
    <property type="entry name" value="SIS_dom_sf"/>
</dbReference>
<dbReference type="Gene3D" id="3.40.50.10490">
    <property type="entry name" value="Glucose-6-phosphate isomerase like protein, domain 1"/>
    <property type="match status" value="1"/>
</dbReference>
<evidence type="ECO:0000259" key="4">
    <source>
        <dbReference type="PROSITE" id="PS51071"/>
    </source>
</evidence>
<dbReference type="EMBL" id="BAABWU010000016">
    <property type="protein sequence ID" value="GAA6197983.1"/>
    <property type="molecule type" value="Genomic_DNA"/>
</dbReference>
<dbReference type="InterPro" id="IPR001347">
    <property type="entry name" value="SIS_dom"/>
</dbReference>
<evidence type="ECO:0000313" key="6">
    <source>
        <dbReference type="EMBL" id="GAA6197983.1"/>
    </source>
</evidence>
<sequence>MDPHLDPKQTARLIVALKDHIGQMPAKLAQAAKYIIDNPGSFALDPVRDTARKAQISANSFVRLADRLGYDSFDALRRPFRDALITSNEGPGAADWIGQMAGHGPAAALQASAVQSELNMVSRSLRQMGADRTQAIVETLRSAKQCYVTASRASYALAYYFHYVARMALPAIDLVPRHVGTTLDDLIGLGPEDCLIAITFAPYSTSTIQALRQARKLGARIVLISDSEVIAPGVEADHVLTVTTASLHPFGAYGGAMAVLDCLLTHLIEAGGAEARHRIEAYEALRQDSGAYWTGAKLPQIRS</sequence>
<protein>
    <submittedName>
        <fullName evidence="6">MurR/RpiR family transcriptional regulator</fullName>
    </submittedName>
</protein>
<keyword evidence="2" id="KW-0238">DNA-binding</keyword>
<dbReference type="CDD" id="cd05013">
    <property type="entry name" value="SIS_RpiR"/>
    <property type="match status" value="1"/>
</dbReference>
<dbReference type="Gene3D" id="1.10.10.10">
    <property type="entry name" value="Winged helix-like DNA-binding domain superfamily/Winged helix DNA-binding domain"/>
    <property type="match status" value="1"/>
</dbReference>
<dbReference type="InterPro" id="IPR035472">
    <property type="entry name" value="RpiR-like_SIS"/>
</dbReference>
<evidence type="ECO:0000256" key="3">
    <source>
        <dbReference type="ARBA" id="ARBA00023163"/>
    </source>
</evidence>
<feature type="domain" description="HTH rpiR-type" evidence="4">
    <location>
        <begin position="11"/>
        <end position="87"/>
    </location>
</feature>
<dbReference type="SUPFAM" id="SSF46689">
    <property type="entry name" value="Homeodomain-like"/>
    <property type="match status" value="1"/>
</dbReference>
<keyword evidence="1" id="KW-0805">Transcription regulation</keyword>
<accession>A0ABQ0AQ22</accession>